<dbReference type="AlphaFoldDB" id="A0A7T8KAD5"/>
<feature type="compositionally biased region" description="Basic residues" evidence="1">
    <location>
        <begin position="452"/>
        <end position="464"/>
    </location>
</feature>
<organism evidence="2 3">
    <name type="scientific">Caligus rogercresseyi</name>
    <name type="common">Sea louse</name>
    <dbReference type="NCBI Taxonomy" id="217165"/>
    <lineage>
        <taxon>Eukaryota</taxon>
        <taxon>Metazoa</taxon>
        <taxon>Ecdysozoa</taxon>
        <taxon>Arthropoda</taxon>
        <taxon>Crustacea</taxon>
        <taxon>Multicrustacea</taxon>
        <taxon>Hexanauplia</taxon>
        <taxon>Copepoda</taxon>
        <taxon>Siphonostomatoida</taxon>
        <taxon>Caligidae</taxon>
        <taxon>Caligus</taxon>
    </lineage>
</organism>
<proteinExistence type="predicted"/>
<sequence>MSGRSLNPGRLVAVYPRKISRFRYCAYLQQFIRSSNHRKSTSDCSGRPRRIPIVFDEFICLTLSTTDGCIACLNPRRNGEQQLRSDREVFSRRYESMDPEDLSSIMRVKLDEVITTFGELFKCVFCYKGFGILIRDLHKLRLNWPDFAKCMDHPDPLTCLTPFVIGDREIFIEPHHLPKVKAMSDLFCIRMPRLHEEITCEAKGIGDAPCKIHEGENVHHAGVWEYSWSVMEAPAKRAVLEIPYSLLVGGISALVGRHYLCEGCELNIYRSLLYLFEIRGEDYDLLLDEDEEGDPIIFDSLYVCKKADLPYNHKSFSSKDINHFKNFLSSATNEYHIHLEESEKVVRHMMALVAPEIDPKVPLTERRSAADIIGGQNCFLLAMGLILFRRFQSMGEKYKESKASVNGFTYTVLSLMRANFEKAYEKKRGLMDLDRICKEIEEEEPKKEASKSAKKRAKKNRRKERLMNQDENDQNAGNIVQEEEEEPHLDIKEDKMNANEKPITFELVVPEEIIKKEDSILPKK</sequence>
<evidence type="ECO:0000313" key="2">
    <source>
        <dbReference type="EMBL" id="QQP52058.1"/>
    </source>
</evidence>
<dbReference type="PANTHER" id="PTHR13601">
    <property type="entry name" value="GAMETOGENETIN-BINDING PROTEIN 2"/>
    <property type="match status" value="1"/>
</dbReference>
<dbReference type="GO" id="GO:0005737">
    <property type="term" value="C:cytoplasm"/>
    <property type="evidence" value="ECO:0007669"/>
    <property type="project" value="TreeGrafter"/>
</dbReference>
<evidence type="ECO:0000313" key="3">
    <source>
        <dbReference type="Proteomes" id="UP000595437"/>
    </source>
</evidence>
<gene>
    <name evidence="2" type="ORF">FKW44_004066</name>
</gene>
<reference evidence="3" key="1">
    <citation type="submission" date="2021-01" db="EMBL/GenBank/DDBJ databases">
        <title>Caligus Genome Assembly.</title>
        <authorList>
            <person name="Gallardo-Escarate C."/>
        </authorList>
    </citation>
    <scope>NUCLEOTIDE SEQUENCE [LARGE SCALE GENOMIC DNA]</scope>
</reference>
<protein>
    <submittedName>
        <fullName evidence="2">Gametogenetin-binding protein 2-like</fullName>
    </submittedName>
</protein>
<feature type="compositionally biased region" description="Basic and acidic residues" evidence="1">
    <location>
        <begin position="488"/>
        <end position="497"/>
    </location>
</feature>
<name>A0A7T8KAD5_CALRO</name>
<dbReference type="EMBL" id="CP045892">
    <property type="protein sequence ID" value="QQP52058.1"/>
    <property type="molecule type" value="Genomic_DNA"/>
</dbReference>
<feature type="region of interest" description="Disordered" evidence="1">
    <location>
        <begin position="442"/>
        <end position="497"/>
    </location>
</feature>
<dbReference type="InterPro" id="IPR026073">
    <property type="entry name" value="GGNBP2"/>
</dbReference>
<keyword evidence="3" id="KW-1185">Reference proteome</keyword>
<dbReference type="GO" id="GO:0005634">
    <property type="term" value="C:nucleus"/>
    <property type="evidence" value="ECO:0007669"/>
    <property type="project" value="TreeGrafter"/>
</dbReference>
<accession>A0A7T8KAD5</accession>
<dbReference type="Proteomes" id="UP000595437">
    <property type="component" value="Chromosome 3"/>
</dbReference>
<feature type="compositionally biased region" description="Basic and acidic residues" evidence="1">
    <location>
        <begin position="442"/>
        <end position="451"/>
    </location>
</feature>
<dbReference type="PANTHER" id="PTHR13601:SF2">
    <property type="entry name" value="GAMETOGENETIN-BINDING PROTEIN 2"/>
    <property type="match status" value="1"/>
</dbReference>
<evidence type="ECO:0000256" key="1">
    <source>
        <dbReference type="SAM" id="MobiDB-lite"/>
    </source>
</evidence>